<dbReference type="SMART" id="SM00320">
    <property type="entry name" value="WD40"/>
    <property type="match status" value="5"/>
</dbReference>
<protein>
    <recommendedName>
        <fullName evidence="12">FBW10 protein</fullName>
    </recommendedName>
</protein>
<feature type="compositionally biased region" description="Pro residues" evidence="7">
    <location>
        <begin position="27"/>
        <end position="36"/>
    </location>
</feature>
<feature type="compositionally biased region" description="Basic and acidic residues" evidence="7">
    <location>
        <begin position="1306"/>
        <end position="1315"/>
    </location>
</feature>
<dbReference type="Pfam" id="PF13765">
    <property type="entry name" value="PRY"/>
    <property type="match status" value="1"/>
</dbReference>
<dbReference type="Pfam" id="PF00622">
    <property type="entry name" value="SPRY"/>
    <property type="match status" value="1"/>
</dbReference>
<dbReference type="SUPFAM" id="SSF50978">
    <property type="entry name" value="WD40 repeat-like"/>
    <property type="match status" value="1"/>
</dbReference>
<dbReference type="Gene3D" id="3.30.160.60">
    <property type="entry name" value="Classic Zinc Finger"/>
    <property type="match status" value="1"/>
</dbReference>
<dbReference type="InterPro" id="IPR043136">
    <property type="entry name" value="B30.2/SPRY_sf"/>
</dbReference>
<dbReference type="InterPro" id="IPR001680">
    <property type="entry name" value="WD40_rpt"/>
</dbReference>
<feature type="region of interest" description="Disordered" evidence="7">
    <location>
        <begin position="1304"/>
        <end position="1349"/>
    </location>
</feature>
<dbReference type="PANTHER" id="PTHR19872">
    <property type="entry name" value="UBIQUITIN LIGASE SPECIFICITY FACTOR/HREP PROTEIN"/>
    <property type="match status" value="1"/>
</dbReference>
<dbReference type="Gene3D" id="4.10.830.40">
    <property type="match status" value="1"/>
</dbReference>
<reference evidence="11" key="1">
    <citation type="journal article" date="2019" name="IScience">
        <title>Narwhal Genome Reveals Long-Term Low Genetic Diversity despite Current Large Abundance Size.</title>
        <authorList>
            <person name="Westbury M.V."/>
            <person name="Petersen B."/>
            <person name="Garde E."/>
            <person name="Heide-Jorgensen M.P."/>
            <person name="Lorenzen E.D."/>
        </authorList>
    </citation>
    <scope>NUCLEOTIDE SEQUENCE [LARGE SCALE GENOMIC DNA]</scope>
</reference>
<dbReference type="InterPro" id="IPR006574">
    <property type="entry name" value="PRY"/>
</dbReference>
<dbReference type="SUPFAM" id="SSF81383">
    <property type="entry name" value="F-box domain"/>
    <property type="match status" value="1"/>
</dbReference>
<dbReference type="Gene3D" id="1.20.1280.50">
    <property type="match status" value="1"/>
</dbReference>
<evidence type="ECO:0008006" key="12">
    <source>
        <dbReference type="Google" id="ProtNLM"/>
    </source>
</evidence>
<dbReference type="SMART" id="SM00589">
    <property type="entry name" value="PRY"/>
    <property type="match status" value="1"/>
</dbReference>
<dbReference type="SMART" id="SM00449">
    <property type="entry name" value="SPRY"/>
    <property type="match status" value="1"/>
</dbReference>
<keyword evidence="3 5" id="KW-0863">Zinc-finger</keyword>
<evidence type="ECO:0000256" key="6">
    <source>
        <dbReference type="PROSITE-ProRule" id="PRU00221"/>
    </source>
</evidence>
<evidence type="ECO:0000313" key="11">
    <source>
        <dbReference type="Proteomes" id="UP000308365"/>
    </source>
</evidence>
<dbReference type="InterPro" id="IPR051075">
    <property type="entry name" value="SCF_subunit_WD-repeat"/>
</dbReference>
<dbReference type="Gene3D" id="2.60.120.920">
    <property type="match status" value="1"/>
</dbReference>
<dbReference type="InterPro" id="IPR036322">
    <property type="entry name" value="WD40_repeat_dom_sf"/>
</dbReference>
<feature type="non-terminal residue" evidence="10">
    <location>
        <position position="1"/>
    </location>
</feature>
<dbReference type="PROSITE" id="PS50188">
    <property type="entry name" value="B302_SPRY"/>
    <property type="match status" value="1"/>
</dbReference>
<dbReference type="EMBL" id="RWIC01000013">
    <property type="protein sequence ID" value="TKC53178.1"/>
    <property type="molecule type" value="Genomic_DNA"/>
</dbReference>
<dbReference type="InterPro" id="IPR013320">
    <property type="entry name" value="ConA-like_dom_sf"/>
</dbReference>
<dbReference type="InterPro" id="IPR000315">
    <property type="entry name" value="Znf_B-box"/>
</dbReference>
<evidence type="ECO:0000313" key="10">
    <source>
        <dbReference type="EMBL" id="TKC53178.1"/>
    </source>
</evidence>
<dbReference type="PANTHER" id="PTHR19872:SF7">
    <property type="entry name" value="F-BOX AND WD REPEAT DOMAIN CONTAINING PROTEIN 10B-RELATED"/>
    <property type="match status" value="1"/>
</dbReference>
<gene>
    <name evidence="10" type="ORF">EI555_006678</name>
</gene>
<dbReference type="PROSITE" id="PS50082">
    <property type="entry name" value="WD_REPEATS_2"/>
    <property type="match status" value="3"/>
</dbReference>
<dbReference type="CDD" id="cd22136">
    <property type="entry name" value="F-box_FBXW10"/>
    <property type="match status" value="1"/>
</dbReference>
<dbReference type="SMART" id="SM00336">
    <property type="entry name" value="BBOX"/>
    <property type="match status" value="1"/>
</dbReference>
<dbReference type="InterPro" id="IPR003879">
    <property type="entry name" value="Butyrophylin_SPRY"/>
</dbReference>
<dbReference type="SUPFAM" id="SSF49899">
    <property type="entry name" value="Concanavalin A-like lectins/glucanases"/>
    <property type="match status" value="1"/>
</dbReference>
<evidence type="ECO:0000256" key="7">
    <source>
        <dbReference type="SAM" id="MobiDB-lite"/>
    </source>
</evidence>
<feature type="compositionally biased region" description="Basic and acidic residues" evidence="7">
    <location>
        <begin position="1408"/>
        <end position="1421"/>
    </location>
</feature>
<evidence type="ECO:0000256" key="5">
    <source>
        <dbReference type="PROSITE-ProRule" id="PRU00024"/>
    </source>
</evidence>
<dbReference type="PRINTS" id="PR01407">
    <property type="entry name" value="BUTYPHLNCDUF"/>
</dbReference>
<name>A0A4U1FSI7_MONMO</name>
<feature type="region of interest" description="Disordered" evidence="7">
    <location>
        <begin position="23"/>
        <end position="77"/>
    </location>
</feature>
<evidence type="ECO:0000256" key="3">
    <source>
        <dbReference type="ARBA" id="ARBA00022771"/>
    </source>
</evidence>
<dbReference type="CDD" id="cd00200">
    <property type="entry name" value="WD40"/>
    <property type="match status" value="1"/>
</dbReference>
<evidence type="ECO:0000256" key="2">
    <source>
        <dbReference type="ARBA" id="ARBA00022737"/>
    </source>
</evidence>
<feature type="repeat" description="WD" evidence="6">
    <location>
        <begin position="1055"/>
        <end position="1096"/>
    </location>
</feature>
<dbReference type="Pfam" id="PF00643">
    <property type="entry name" value="zf-B_box"/>
    <property type="match status" value="1"/>
</dbReference>
<evidence type="ECO:0000259" key="8">
    <source>
        <dbReference type="PROSITE" id="PS50119"/>
    </source>
</evidence>
<dbReference type="PROSITE" id="PS50294">
    <property type="entry name" value="WD_REPEATS_REGION"/>
    <property type="match status" value="1"/>
</dbReference>
<evidence type="ECO:0000256" key="4">
    <source>
        <dbReference type="ARBA" id="ARBA00022833"/>
    </source>
</evidence>
<keyword evidence="1 6" id="KW-0853">WD repeat</keyword>
<dbReference type="CDD" id="cd19839">
    <property type="entry name" value="Bbox1_TRIM16"/>
    <property type="match status" value="1"/>
</dbReference>
<evidence type="ECO:0000259" key="9">
    <source>
        <dbReference type="PROSITE" id="PS50188"/>
    </source>
</evidence>
<feature type="repeat" description="WD" evidence="6">
    <location>
        <begin position="1176"/>
        <end position="1207"/>
    </location>
</feature>
<feature type="compositionally biased region" description="Polar residues" evidence="7">
    <location>
        <begin position="1390"/>
        <end position="1399"/>
    </location>
</feature>
<dbReference type="SUPFAM" id="SSF57845">
    <property type="entry name" value="B-box zinc-binding domain"/>
    <property type="match status" value="1"/>
</dbReference>
<dbReference type="Pfam" id="PF00400">
    <property type="entry name" value="WD40"/>
    <property type="match status" value="3"/>
</dbReference>
<proteinExistence type="predicted"/>
<dbReference type="Proteomes" id="UP000308365">
    <property type="component" value="Unassembled WGS sequence"/>
</dbReference>
<dbReference type="InterPro" id="IPR001870">
    <property type="entry name" value="B30.2/SPRY"/>
</dbReference>
<evidence type="ECO:0000256" key="1">
    <source>
        <dbReference type="ARBA" id="ARBA00022574"/>
    </source>
</evidence>
<feature type="repeat" description="WD" evidence="6">
    <location>
        <begin position="1097"/>
        <end position="1136"/>
    </location>
</feature>
<keyword evidence="2" id="KW-0677">Repeat</keyword>
<dbReference type="InterPro" id="IPR015943">
    <property type="entry name" value="WD40/YVTN_repeat-like_dom_sf"/>
</dbReference>
<accession>A0A4U1FSI7</accession>
<dbReference type="InterPro" id="IPR036047">
    <property type="entry name" value="F-box-like_dom_sf"/>
</dbReference>
<keyword evidence="4" id="KW-0862">Zinc</keyword>
<dbReference type="Gene3D" id="2.130.10.10">
    <property type="entry name" value="YVTN repeat-like/Quinoprotein amine dehydrogenase"/>
    <property type="match status" value="1"/>
</dbReference>
<dbReference type="InterPro" id="IPR058030">
    <property type="entry name" value="TRIM8/14/16/25/29/45/65_CC"/>
</dbReference>
<keyword evidence="3 5" id="KW-0479">Metal-binding</keyword>
<dbReference type="InterPro" id="IPR003877">
    <property type="entry name" value="SPRY_dom"/>
</dbReference>
<feature type="domain" description="B30.2/SPRY" evidence="9">
    <location>
        <begin position="355"/>
        <end position="553"/>
    </location>
</feature>
<dbReference type="Pfam" id="PF25600">
    <property type="entry name" value="TRIM_CC"/>
    <property type="match status" value="1"/>
</dbReference>
<comment type="caution">
    <text evidence="10">The sequence shown here is derived from an EMBL/GenBank/DDBJ whole genome shotgun (WGS) entry which is preliminary data.</text>
</comment>
<dbReference type="PROSITE" id="PS50119">
    <property type="entry name" value="ZF_BBOX"/>
    <property type="match status" value="1"/>
</dbReference>
<dbReference type="GO" id="GO:0008270">
    <property type="term" value="F:zinc ion binding"/>
    <property type="evidence" value="ECO:0007669"/>
    <property type="project" value="UniProtKB-KW"/>
</dbReference>
<feature type="compositionally biased region" description="Polar residues" evidence="7">
    <location>
        <begin position="1322"/>
        <end position="1347"/>
    </location>
</feature>
<organism evidence="10 11">
    <name type="scientific">Monodon monoceros</name>
    <name type="common">Narwhal</name>
    <name type="synonym">Ceratodon monodon</name>
    <dbReference type="NCBI Taxonomy" id="40151"/>
    <lineage>
        <taxon>Eukaryota</taxon>
        <taxon>Metazoa</taxon>
        <taxon>Chordata</taxon>
        <taxon>Craniata</taxon>
        <taxon>Vertebrata</taxon>
        <taxon>Euteleostomi</taxon>
        <taxon>Mammalia</taxon>
        <taxon>Eutheria</taxon>
        <taxon>Laurasiatheria</taxon>
        <taxon>Artiodactyla</taxon>
        <taxon>Whippomorpha</taxon>
        <taxon>Cetacea</taxon>
        <taxon>Odontoceti</taxon>
        <taxon>Monodontidae</taxon>
        <taxon>Monodon</taxon>
    </lineage>
</organism>
<dbReference type="CDD" id="cd12890">
    <property type="entry name" value="SPRY_PRY_TRIM16"/>
    <property type="match status" value="1"/>
</dbReference>
<feature type="region of interest" description="Disordered" evidence="7">
    <location>
        <begin position="1365"/>
        <end position="1422"/>
    </location>
</feature>
<feature type="domain" description="B box-type" evidence="8">
    <location>
        <begin position="136"/>
        <end position="176"/>
    </location>
</feature>
<dbReference type="CDD" id="cd19769">
    <property type="entry name" value="Bbox2_TRIM16-like"/>
    <property type="match status" value="1"/>
</dbReference>
<sequence length="1687" mass="189304">DSGPRSGGSTALVQNFHMAEFDLMAPGPLPGVPAHPPATLSPDRGSASPAEEEDAAAPGSSPGESWGQSRGSAWQGRPGAEAEAEVLCDFCLGASRVRAVKSCLTCMVNYCPEHLRPHQENSRLHGHQLTEPMKDRDLLVCPAHHSPLVAFCCPDGQCICQECGRAEHRGHASAELRITQLDLERKLKLNENAIARLQDNHKSVLVSVSEVKAVAKEQFGNLLAAMRKAQADMMLFLEEKEQAALGQANGIKTHLEYRSAEMEKTRQELDRIAAIGNPVLFLEEYCKFKNMKDDAFPSVYIGLKDKLSGIRKVITDTTAHLIQLLQNYKEKLQEFSKEEEYDIGTQVCAITEHKHWTSEPEPSTRQQFLLYGCDVAFDPDTAHRYLRLQEDNRKVTNTTPWAHPYPGLPSRFTHWRQVLAQQSLYLHRYYFEVELSGAGIYVGLTCQGIDRKGEERNGCISGNDFSWSLQWDGKGFRAWHSDTETPLRARPCRRLGVYVDFPGGVLSFYGIEQEAMTLVHRFDCKFLEPVYPAFWLSKKDNTIRIADLGEEPEKPAPTPVHVVGQDSGADGGTAAMPSGARYAMQGAGRGAGHLGTMENMASRLKNAPYFRCEKGNNSVPVCQKCETCVLAWKIFSTKEWFRRVGRISQRRFLVSILQQLDSLYLLHYFQNILQTTQGKDFVYHRSRVNLSKKEGKIIKSSLNQMLDKMVEQKMREILYWFGNSSCRTKANYTLLLLQMCDPELLLTAVDVIRVLFLRGRNDASGNDPDSKDVFFVPEKGHTPPCKTSQVCWAARPGHTSFPFSKTTGKASLHLCRGEQNVSWGAATTEGQWKSSLQYISEMNRLSSEKASVSKAGSAPAADVLVDLEAVRELSSGVSAYRDFIRHLPVHLSKYILGMLDKNSLNRCVFVSQHWAVLAQQVRTDLSMHSFIQHQITLLQGSYTRGIDPNYANKVTIPVPKMADDGKHLCVKNQKWKLRTKNDYNLWTAYQNQETQQVQMEERNVFCGTYNIRILSDMWDRNRVIHYSGGDLLAVSSNRKIQLLDIIQIKQIPIKFRGHTGSIRTLFLCEEENFLLSGSYDLSIRYWDLDSGACIRIFNGHQGAISCMDVWKNKLASGARDCQVKEWDIETGKCLKTFKHKDPILATRINDTYIVSSCEKGLVKVWHIITAQLVKTLNGHEGAVKCLCFDQWHLLSGSADGLVMAWSMVGKYERCLMAFKHPKEVLHVALLFLRVISACADGKIRIYNFLNGNCLKVMKANGRGYPVLSFFIQGNRMVINTESNILMFQFENIKWQYSLERAKQKKKDKEYDREENGLAEVLSKSSTQTYSPQESIPSKHTAQESLFSKSHRSPVLLRASRLPTGVLTEAPLSQGTPKSPRRDGRKRPSSREANGTGTEQENLEAKPLAGDKKNAGDVEEIPKQGQLGTLGDLISCSKKKSWCIPMSPDQFLLTVNALQKAHNSGELAYPRRPQTQVIDAWGPSISYPRKVLSLKGRSVQHAVDRLRLSNPPIDVKQTSIPLEIQKLQPNLKNSVHSPRVQSTIPQPVLICPRLSGSLKAEDPPTSSTDGAVRSFSPLTSTQVIQPNCVLAPPMGTTAQAAKRDWPRFYTALDPFRVNTEFMLLTVKEEKEYEEAKMREFQAIKPAGGVDLEKASRAAWVRKIKGLPIDNFMKQGKTAAPELGQNVFI</sequence>